<keyword evidence="17" id="KW-0238">DNA-binding</keyword>
<comment type="subcellular location">
    <subcellularLocation>
        <location evidence="3">Cytoplasm</location>
    </subcellularLocation>
    <subcellularLocation>
        <location evidence="2 26">Nucleus</location>
    </subcellularLocation>
</comment>
<evidence type="ECO:0000256" key="26">
    <source>
        <dbReference type="RuleBase" id="RU366014"/>
    </source>
</evidence>
<dbReference type="PANTHER" id="PTHR11276">
    <property type="entry name" value="DNA POLYMERASE TYPE-X FAMILY MEMBER"/>
    <property type="match status" value="1"/>
</dbReference>
<feature type="region of interest" description="Disordered" evidence="27">
    <location>
        <begin position="321"/>
        <end position="340"/>
    </location>
</feature>
<feature type="active site" description="Nucleophile; Schiff-base intermediate with DNA; for 5'-dRP lyase activity" evidence="25">
    <location>
        <position position="81"/>
    </location>
</feature>
<feature type="domain" description="DNA-directed DNA polymerase X" evidence="29">
    <location>
        <begin position="19"/>
        <end position="451"/>
    </location>
</feature>
<keyword evidence="9 26" id="KW-0548">Nucleotidyltransferase</keyword>
<dbReference type="Gene3D" id="1.10.150.20">
    <property type="entry name" value="5' to 3' exonuclease, C-terminal subdomain"/>
    <property type="match status" value="1"/>
</dbReference>
<dbReference type="Gene3D" id="3.30.210.10">
    <property type="entry name" value="DNA polymerase, thumb domain"/>
    <property type="match status" value="1"/>
</dbReference>
<comment type="catalytic activity">
    <reaction evidence="22">
        <text>a 5'-end 2'-deoxyribose-2'-deoxyribonucleotide-DNA = (2E,4S)-4-hydroxypenten-2-al-5-phosphate + a 5'-end 5'-phospho-2'-deoxyribonucleoside-DNA + H(+)</text>
        <dbReference type="Rhea" id="RHEA:76255"/>
        <dbReference type="Rhea" id="RHEA-COMP:13180"/>
        <dbReference type="Rhea" id="RHEA-COMP:18657"/>
        <dbReference type="ChEBI" id="CHEBI:15378"/>
        <dbReference type="ChEBI" id="CHEBI:136412"/>
        <dbReference type="ChEBI" id="CHEBI:195194"/>
        <dbReference type="ChEBI" id="CHEBI:195195"/>
    </reaction>
</comment>
<dbReference type="EMBL" id="VIIS01000673">
    <property type="protein sequence ID" value="KAF0306374.1"/>
    <property type="molecule type" value="Genomic_DNA"/>
</dbReference>
<evidence type="ECO:0000256" key="14">
    <source>
        <dbReference type="ARBA" id="ARBA00022843"/>
    </source>
</evidence>
<keyword evidence="7" id="KW-0237">DNA synthesis</keyword>
<name>A0A6A4WRI4_AMPAM</name>
<comment type="function">
    <text evidence="23">Repair polymerase that plays a key role in base-excision repair. During this process, the damaged base is excised by specific DNA glycosylases, the DNA backbone is nicked at the abasic site by an apurinic/apyrimidic (AP) endonuclease, and POLB removes 5'-deoxyribose-phosphate from the preincised AP site acting as a 5'-deoxyribose-phosphate lyase (5'-dRP lyase); through its DNA polymerase activity, it adds one nucleotide to the 3' end of the arising single-nucleotide gap. Conducts 'gap-filling' DNA synthesis in a stepwise distributive fashion rather than in a processive fashion as for other DNA polymerases. It is also able to cleave sugar-phosphate bonds 3' to an intact AP site, acting as an AP lyase.</text>
</comment>
<dbReference type="PROSITE" id="PS00522">
    <property type="entry name" value="DNA_POLYMERASE_X"/>
    <property type="match status" value="1"/>
</dbReference>
<dbReference type="EC" id="2.7.7.7" evidence="26"/>
<dbReference type="InterPro" id="IPR027421">
    <property type="entry name" value="DNA_pol_lamdba_lyase_dom_sf"/>
</dbReference>
<comment type="function">
    <text evidence="26">DNA polymerase that functions in several pathways of DNA repair. Involved in base excision repair (BER) responsible for repair of lesions that give rise to abasic (AP) sites in DNA. Also contributes to DNA double-strand break repair by non-homologous end joining and homologous recombination. Has both template-dependent and template-independent (terminal transferase) DNA polymerase activities. Has also a 5'-deoxyribose-5-phosphate lyase (dRP lyase) activity.</text>
</comment>
<dbReference type="FunFam" id="3.30.210.10:FF:000002">
    <property type="entry name" value="DNA polymerase"/>
    <property type="match status" value="1"/>
</dbReference>
<dbReference type="InterPro" id="IPR022312">
    <property type="entry name" value="DNA_pol_X"/>
</dbReference>
<dbReference type="SMART" id="SM00278">
    <property type="entry name" value="HhH1"/>
    <property type="match status" value="2"/>
</dbReference>
<evidence type="ECO:0000256" key="21">
    <source>
        <dbReference type="ARBA" id="ARBA00044632"/>
    </source>
</evidence>
<keyword evidence="8 26" id="KW-0808">Transferase</keyword>
<dbReference type="GO" id="GO:0005634">
    <property type="term" value="C:nucleus"/>
    <property type="evidence" value="ECO:0007669"/>
    <property type="project" value="UniProtKB-SubCell"/>
</dbReference>
<dbReference type="Pfam" id="PF10391">
    <property type="entry name" value="DNA_pol_lambd_f"/>
    <property type="match status" value="1"/>
</dbReference>
<dbReference type="Pfam" id="PF14716">
    <property type="entry name" value="HHH_8"/>
    <property type="match status" value="1"/>
</dbReference>
<dbReference type="GO" id="GO:0006284">
    <property type="term" value="P:base-excision repair"/>
    <property type="evidence" value="ECO:0007669"/>
    <property type="project" value="TreeGrafter"/>
</dbReference>
<dbReference type="GO" id="GO:0005737">
    <property type="term" value="C:cytoplasm"/>
    <property type="evidence" value="ECO:0007669"/>
    <property type="project" value="UniProtKB-SubCell"/>
</dbReference>
<feature type="region of interest" description="Disordered" evidence="27">
    <location>
        <begin position="209"/>
        <end position="235"/>
    </location>
</feature>
<evidence type="ECO:0000256" key="3">
    <source>
        <dbReference type="ARBA" id="ARBA00004496"/>
    </source>
</evidence>
<evidence type="ECO:0000259" key="28">
    <source>
        <dbReference type="SMART" id="SM00278"/>
    </source>
</evidence>
<organism evidence="30 31">
    <name type="scientific">Amphibalanus amphitrite</name>
    <name type="common">Striped barnacle</name>
    <name type="synonym">Balanus amphitrite</name>
    <dbReference type="NCBI Taxonomy" id="1232801"/>
    <lineage>
        <taxon>Eukaryota</taxon>
        <taxon>Metazoa</taxon>
        <taxon>Ecdysozoa</taxon>
        <taxon>Arthropoda</taxon>
        <taxon>Crustacea</taxon>
        <taxon>Multicrustacea</taxon>
        <taxon>Cirripedia</taxon>
        <taxon>Thoracica</taxon>
        <taxon>Thoracicalcarea</taxon>
        <taxon>Balanomorpha</taxon>
        <taxon>Balanoidea</taxon>
        <taxon>Balanidae</taxon>
        <taxon>Amphibalaninae</taxon>
        <taxon>Amphibalanus</taxon>
    </lineage>
</organism>
<feature type="region of interest" description="Disordered" evidence="27">
    <location>
        <begin position="368"/>
        <end position="398"/>
    </location>
</feature>
<dbReference type="PRINTS" id="PR00869">
    <property type="entry name" value="DNAPOLX"/>
</dbReference>
<evidence type="ECO:0000256" key="19">
    <source>
        <dbReference type="ARBA" id="ARBA00023239"/>
    </source>
</evidence>
<evidence type="ECO:0000256" key="7">
    <source>
        <dbReference type="ARBA" id="ARBA00022634"/>
    </source>
</evidence>
<keyword evidence="6" id="KW-0963">Cytoplasm</keyword>
<keyword evidence="5" id="KW-0488">Methylation</keyword>
<dbReference type="InterPro" id="IPR010996">
    <property type="entry name" value="HHH_MUS81"/>
</dbReference>
<evidence type="ECO:0000313" key="31">
    <source>
        <dbReference type="Proteomes" id="UP000440578"/>
    </source>
</evidence>
<comment type="catalytic activity">
    <reaction evidence="24 26">
        <text>DNA(n) + a 2'-deoxyribonucleoside 5'-triphosphate = DNA(n+1) + diphosphate</text>
        <dbReference type="Rhea" id="RHEA:22508"/>
        <dbReference type="Rhea" id="RHEA-COMP:17339"/>
        <dbReference type="Rhea" id="RHEA-COMP:17340"/>
        <dbReference type="ChEBI" id="CHEBI:33019"/>
        <dbReference type="ChEBI" id="CHEBI:61560"/>
        <dbReference type="ChEBI" id="CHEBI:173112"/>
        <dbReference type="EC" id="2.7.7.7"/>
    </reaction>
</comment>
<feature type="domain" description="Helix-hairpin-helix DNA-binding motif class 1" evidence="28">
    <location>
        <begin position="66"/>
        <end position="85"/>
    </location>
</feature>
<evidence type="ECO:0000256" key="13">
    <source>
        <dbReference type="ARBA" id="ARBA00022842"/>
    </source>
</evidence>
<dbReference type="InterPro" id="IPR002054">
    <property type="entry name" value="DNA-dir_DNA_pol_X"/>
</dbReference>
<keyword evidence="15 26" id="KW-0239">DNA-directed DNA polymerase</keyword>
<reference evidence="30 31" key="1">
    <citation type="submission" date="2019-07" db="EMBL/GenBank/DDBJ databases">
        <title>Draft genome assembly of a fouling barnacle, Amphibalanus amphitrite (Darwin, 1854): The first reference genome for Thecostraca.</title>
        <authorList>
            <person name="Kim W."/>
        </authorList>
    </citation>
    <scope>NUCLEOTIDE SEQUENCE [LARGE SCALE GENOMIC DNA]</scope>
    <source>
        <strain evidence="30">SNU_AA5</strain>
        <tissue evidence="30">Soma without cirri and trophi</tissue>
    </source>
</reference>
<evidence type="ECO:0000256" key="27">
    <source>
        <dbReference type="SAM" id="MobiDB-lite"/>
    </source>
</evidence>
<keyword evidence="16" id="KW-0915">Sodium</keyword>
<evidence type="ECO:0000256" key="18">
    <source>
        <dbReference type="ARBA" id="ARBA00023204"/>
    </source>
</evidence>
<evidence type="ECO:0000256" key="15">
    <source>
        <dbReference type="ARBA" id="ARBA00022932"/>
    </source>
</evidence>
<dbReference type="AlphaFoldDB" id="A0A6A4WRI4"/>
<evidence type="ECO:0000256" key="22">
    <source>
        <dbReference type="ARBA" id="ARBA00044678"/>
    </source>
</evidence>
<evidence type="ECO:0000256" key="16">
    <source>
        <dbReference type="ARBA" id="ARBA00023053"/>
    </source>
</evidence>
<evidence type="ECO:0000256" key="1">
    <source>
        <dbReference type="ARBA" id="ARBA00001946"/>
    </source>
</evidence>
<evidence type="ECO:0000256" key="5">
    <source>
        <dbReference type="ARBA" id="ARBA00022481"/>
    </source>
</evidence>
<dbReference type="OrthoDB" id="6380131at2759"/>
<keyword evidence="10" id="KW-0235">DNA replication</keyword>
<dbReference type="GO" id="GO:0003677">
    <property type="term" value="F:DNA binding"/>
    <property type="evidence" value="ECO:0007669"/>
    <property type="project" value="UniProtKB-UniRule"/>
</dbReference>
<keyword evidence="19" id="KW-0456">Lyase</keyword>
<dbReference type="Pfam" id="PF14791">
    <property type="entry name" value="DNA_pol_B_thumb"/>
    <property type="match status" value="1"/>
</dbReference>
<keyword evidence="31" id="KW-1185">Reference proteome</keyword>
<dbReference type="Gene3D" id="3.30.460.10">
    <property type="entry name" value="Beta Polymerase, domain 2"/>
    <property type="match status" value="1"/>
</dbReference>
<dbReference type="Proteomes" id="UP000440578">
    <property type="component" value="Unassembled WGS sequence"/>
</dbReference>
<accession>A0A6A4WRI4</accession>
<dbReference type="CDD" id="cd00141">
    <property type="entry name" value="NT_POLXc"/>
    <property type="match status" value="1"/>
</dbReference>
<evidence type="ECO:0000256" key="17">
    <source>
        <dbReference type="ARBA" id="ARBA00023125"/>
    </source>
</evidence>
<keyword evidence="18 26" id="KW-0234">DNA repair</keyword>
<keyword evidence="20 26" id="KW-0539">Nucleus</keyword>
<evidence type="ECO:0000256" key="9">
    <source>
        <dbReference type="ARBA" id="ARBA00022695"/>
    </source>
</evidence>
<evidence type="ECO:0000256" key="20">
    <source>
        <dbReference type="ARBA" id="ARBA00023242"/>
    </source>
</evidence>
<evidence type="ECO:0000256" key="4">
    <source>
        <dbReference type="ARBA" id="ARBA00008323"/>
    </source>
</evidence>
<evidence type="ECO:0000256" key="23">
    <source>
        <dbReference type="ARBA" id="ARBA00045548"/>
    </source>
</evidence>
<dbReference type="InterPro" id="IPR019843">
    <property type="entry name" value="DNA_pol-X_BS"/>
</dbReference>
<dbReference type="InterPro" id="IPR002008">
    <property type="entry name" value="DNA_pol_X_beta-like"/>
</dbReference>
<gene>
    <name evidence="30" type="primary">polb</name>
    <name evidence="30" type="ORF">FJT64_022079</name>
</gene>
<sequence length="452" mass="50548">MTYHFSEMSKRKLQPSASNPNQDYCEFLLELAEFEKNVSRNIYKHNAYRKAASVLSHHPERITSGEQARQLAGVGRKIADKIDEFLQTGHLRKLDKIRASDVAVATAELSRVSGIGPAKARQLIDGGVRTLEELRARPELLNRHQTLGLRYVTEFESRIPRQEVAAIERHVLQRVAELDGRYRATVCGSYRRGAESSGDVDLLITHPDYTSDGGAETGRGRSAAGSATARGRGRSAGGRLLGAVVDHLSQDGFVTDTLSQGDSKFMGVCRLPGDQYTTHRRLDIRLVPHDQYHCAVLYFTGSDEFNRKSRMSPASVERISLSVGKGPHGRGPRTRPWGPLPTLREILSTEAGLIRDFLVETGQVTRDDMLKKKKKKKKKKHRPEDATESVFSEDESEQMRAHALEQGFTLNEYGLRPLGTTGVAGEPVPVSSEREVFEYLQYPYRPPEQRNL</sequence>
<dbReference type="InterPro" id="IPR028207">
    <property type="entry name" value="DNA_pol_B_palm_palm"/>
</dbReference>
<dbReference type="GO" id="GO:0046872">
    <property type="term" value="F:metal ion binding"/>
    <property type="evidence" value="ECO:0007669"/>
    <property type="project" value="UniProtKB-UniRule"/>
</dbReference>
<dbReference type="InterPro" id="IPR029398">
    <property type="entry name" value="PolB_thumb"/>
</dbReference>
<keyword evidence="14" id="KW-0832">Ubl conjugation</keyword>
<feature type="compositionally biased region" description="Low complexity" evidence="27">
    <location>
        <begin position="220"/>
        <end position="230"/>
    </location>
</feature>
<dbReference type="InterPro" id="IPR043519">
    <property type="entry name" value="NT_sf"/>
</dbReference>
<evidence type="ECO:0000256" key="2">
    <source>
        <dbReference type="ARBA" id="ARBA00004123"/>
    </source>
</evidence>
<dbReference type="SUPFAM" id="SSF81301">
    <property type="entry name" value="Nucleotidyltransferase"/>
    <property type="match status" value="2"/>
</dbReference>
<evidence type="ECO:0000259" key="29">
    <source>
        <dbReference type="SMART" id="SM00483"/>
    </source>
</evidence>
<dbReference type="PANTHER" id="PTHR11276:SF42">
    <property type="entry name" value="DNA POLYMERASE BETA"/>
    <property type="match status" value="1"/>
</dbReference>
<dbReference type="SUPFAM" id="SSF81585">
    <property type="entry name" value="PsbU/PolX domain-like"/>
    <property type="match status" value="1"/>
</dbReference>
<feature type="domain" description="Helix-hairpin-helix DNA-binding motif class 1" evidence="28">
    <location>
        <begin position="107"/>
        <end position="126"/>
    </location>
</feature>
<dbReference type="SUPFAM" id="SSF47802">
    <property type="entry name" value="DNA polymerase beta, N-terminal domain-like"/>
    <property type="match status" value="1"/>
</dbReference>
<comment type="catalytic activity">
    <reaction evidence="21">
        <text>2'-deoxyribonucleotide-(2'-deoxyribose 5'-phosphate)-2'-deoxyribonucleotide-DNA = a 3'-end 2'-deoxyribonucleotide-(2,3-dehydro-2,3-deoxyribose 5'-phosphate)-DNA + a 5'-end 5'-phospho-2'-deoxyribonucleoside-DNA + H(+)</text>
        <dbReference type="Rhea" id="RHEA:66592"/>
        <dbReference type="Rhea" id="RHEA-COMP:13180"/>
        <dbReference type="Rhea" id="RHEA-COMP:16897"/>
        <dbReference type="Rhea" id="RHEA-COMP:17067"/>
        <dbReference type="ChEBI" id="CHEBI:15378"/>
        <dbReference type="ChEBI" id="CHEBI:136412"/>
        <dbReference type="ChEBI" id="CHEBI:157695"/>
        <dbReference type="ChEBI" id="CHEBI:167181"/>
        <dbReference type="EC" id="4.2.99.18"/>
    </reaction>
</comment>
<evidence type="ECO:0000256" key="6">
    <source>
        <dbReference type="ARBA" id="ARBA00022490"/>
    </source>
</evidence>
<dbReference type="InterPro" id="IPR018944">
    <property type="entry name" value="DNA_pol_lambd_fingers_domain"/>
</dbReference>
<dbReference type="InterPro" id="IPR003583">
    <property type="entry name" value="Hlx-hairpin-Hlx_DNA-bd_motif"/>
</dbReference>
<comment type="similarity">
    <text evidence="4 26">Belongs to the DNA polymerase type-X family.</text>
</comment>
<dbReference type="GO" id="GO:0006303">
    <property type="term" value="P:double-strand break repair via nonhomologous end joining"/>
    <property type="evidence" value="ECO:0007669"/>
    <property type="project" value="TreeGrafter"/>
</dbReference>
<evidence type="ECO:0000256" key="25">
    <source>
        <dbReference type="PIRSR" id="PIRSR622312-50"/>
    </source>
</evidence>
<dbReference type="Pfam" id="PF14792">
    <property type="entry name" value="DNA_pol_B_palm"/>
    <property type="match status" value="1"/>
</dbReference>
<evidence type="ECO:0000256" key="11">
    <source>
        <dbReference type="ARBA" id="ARBA00022723"/>
    </source>
</evidence>
<evidence type="ECO:0000256" key="10">
    <source>
        <dbReference type="ARBA" id="ARBA00022705"/>
    </source>
</evidence>
<evidence type="ECO:0000313" key="30">
    <source>
        <dbReference type="EMBL" id="KAF0306374.1"/>
    </source>
</evidence>
<keyword evidence="13" id="KW-0460">Magnesium</keyword>
<dbReference type="InterPro" id="IPR037160">
    <property type="entry name" value="DNA_Pol_thumb_sf"/>
</dbReference>
<evidence type="ECO:0000256" key="24">
    <source>
        <dbReference type="ARBA" id="ARBA00049244"/>
    </source>
</evidence>
<dbReference type="GO" id="GO:0003887">
    <property type="term" value="F:DNA-directed DNA polymerase activity"/>
    <property type="evidence" value="ECO:0007669"/>
    <property type="project" value="UniProtKB-UniRule"/>
</dbReference>
<evidence type="ECO:0000256" key="12">
    <source>
        <dbReference type="ARBA" id="ARBA00022763"/>
    </source>
</evidence>
<evidence type="ECO:0000256" key="8">
    <source>
        <dbReference type="ARBA" id="ARBA00022679"/>
    </source>
</evidence>
<comment type="caution">
    <text evidence="30">The sequence shown here is derived from an EMBL/GenBank/DDBJ whole genome shotgun (WGS) entry which is preliminary data.</text>
</comment>
<dbReference type="Gene3D" id="1.10.150.110">
    <property type="entry name" value="DNA polymerase beta, N-terminal domain-like"/>
    <property type="match status" value="1"/>
</dbReference>
<proteinExistence type="inferred from homology"/>
<dbReference type="GO" id="GO:0140078">
    <property type="term" value="F:class I DNA-(apurinic or apyrimidinic site) endonuclease activity"/>
    <property type="evidence" value="ECO:0007669"/>
    <property type="project" value="UniProtKB-EC"/>
</dbReference>
<feature type="compositionally biased region" description="Basic residues" evidence="27">
    <location>
        <begin position="371"/>
        <end position="381"/>
    </location>
</feature>
<dbReference type="PRINTS" id="PR00870">
    <property type="entry name" value="DNAPOLXBETA"/>
</dbReference>
<protein>
    <recommendedName>
        <fullName evidence="26">DNA polymerase</fullName>
        <ecNumber evidence="26">2.7.7.7</ecNumber>
    </recommendedName>
</protein>
<keyword evidence="11" id="KW-0479">Metal-binding</keyword>
<comment type="cofactor">
    <cofactor evidence="1">
        <name>Mg(2+)</name>
        <dbReference type="ChEBI" id="CHEBI:18420"/>
    </cofactor>
</comment>
<dbReference type="SMART" id="SM00483">
    <property type="entry name" value="POLXc"/>
    <property type="match status" value="1"/>
</dbReference>
<keyword evidence="12 26" id="KW-0227">DNA damage</keyword>